<dbReference type="RefSeq" id="XP_019758956.1">
    <property type="nucleotide sequence ID" value="XM_019903397.2"/>
</dbReference>
<feature type="region of interest" description="Disordered" evidence="1">
    <location>
        <begin position="290"/>
        <end position="337"/>
    </location>
</feature>
<dbReference type="GeneID" id="109536925"/>
<evidence type="ECO:0000256" key="1">
    <source>
        <dbReference type="SAM" id="MobiDB-lite"/>
    </source>
</evidence>
<accession>A0AAR5PD08</accession>
<dbReference type="EnsemblMetazoa" id="XM_019903395.1">
    <property type="protein sequence ID" value="XP_019758954.1"/>
    <property type="gene ID" value="LOC109536925"/>
</dbReference>
<dbReference type="EnsemblMetazoa" id="XM_019903396.1">
    <property type="protein sequence ID" value="XP_019758955.1"/>
    <property type="gene ID" value="LOC109536925"/>
</dbReference>
<feature type="compositionally biased region" description="Low complexity" evidence="1">
    <location>
        <begin position="315"/>
        <end position="330"/>
    </location>
</feature>
<dbReference type="KEGG" id="dpa:109536925"/>
<feature type="compositionally biased region" description="Acidic residues" evidence="1">
    <location>
        <begin position="302"/>
        <end position="313"/>
    </location>
</feature>
<organism evidence="2 3">
    <name type="scientific">Dendroctonus ponderosae</name>
    <name type="common">Mountain pine beetle</name>
    <dbReference type="NCBI Taxonomy" id="77166"/>
    <lineage>
        <taxon>Eukaryota</taxon>
        <taxon>Metazoa</taxon>
        <taxon>Ecdysozoa</taxon>
        <taxon>Arthropoda</taxon>
        <taxon>Hexapoda</taxon>
        <taxon>Insecta</taxon>
        <taxon>Pterygota</taxon>
        <taxon>Neoptera</taxon>
        <taxon>Endopterygota</taxon>
        <taxon>Coleoptera</taxon>
        <taxon>Polyphaga</taxon>
        <taxon>Cucujiformia</taxon>
        <taxon>Curculionidae</taxon>
        <taxon>Scolytinae</taxon>
        <taxon>Dendroctonus</taxon>
    </lineage>
</organism>
<dbReference type="EnsemblMetazoa" id="XM_019903397.1">
    <property type="protein sequence ID" value="XP_019758956.1"/>
    <property type="gene ID" value="LOC109536925"/>
</dbReference>
<feature type="region of interest" description="Disordered" evidence="1">
    <location>
        <begin position="157"/>
        <end position="244"/>
    </location>
</feature>
<dbReference type="RefSeq" id="XP_019758955.1">
    <property type="nucleotide sequence ID" value="XM_019903396.2"/>
</dbReference>
<reference evidence="2" key="2">
    <citation type="submission" date="2024-08" db="UniProtKB">
        <authorList>
            <consortium name="EnsemblMetazoa"/>
        </authorList>
    </citation>
    <scope>IDENTIFICATION</scope>
</reference>
<reference evidence="3" key="1">
    <citation type="journal article" date="2013" name="Genome Biol.">
        <title>Draft genome of the mountain pine beetle, Dendroctonus ponderosae Hopkins, a major forest pest.</title>
        <authorList>
            <person name="Keeling C.I."/>
            <person name="Yuen M.M."/>
            <person name="Liao N.Y."/>
            <person name="Docking T.R."/>
            <person name="Chan S.K."/>
            <person name="Taylor G.A."/>
            <person name="Palmquist D.L."/>
            <person name="Jackman S.D."/>
            <person name="Nguyen A."/>
            <person name="Li M."/>
            <person name="Henderson H."/>
            <person name="Janes J.K."/>
            <person name="Zhao Y."/>
            <person name="Pandoh P."/>
            <person name="Moore R."/>
            <person name="Sperling F.A."/>
            <person name="Huber D.P."/>
            <person name="Birol I."/>
            <person name="Jones S.J."/>
            <person name="Bohlmann J."/>
        </authorList>
    </citation>
    <scope>NUCLEOTIDE SEQUENCE</scope>
</reference>
<dbReference type="EnsemblMetazoa" id="XM_019903399.1">
    <property type="protein sequence ID" value="XP_019758958.1"/>
    <property type="gene ID" value="LOC109536925"/>
</dbReference>
<dbReference type="RefSeq" id="XP_019758957.1">
    <property type="nucleotide sequence ID" value="XM_019903398.2"/>
</dbReference>
<protein>
    <submittedName>
        <fullName evidence="2">Uncharacterized protein</fullName>
    </submittedName>
</protein>
<dbReference type="EnsemblMetazoa" id="XM_019903398.1">
    <property type="protein sequence ID" value="XP_019758957.1"/>
    <property type="gene ID" value="LOC109536925"/>
</dbReference>
<keyword evidence="3" id="KW-1185">Reference proteome</keyword>
<sequence>MAESPDSFNSAKVKDLIFAYERQVSHTDPLEEYYYEGRQRAKSIGNVLSYKNFREPELKINNILDIEKELVKIEAHLNYYEVYEKDTHVAFQEQLFSVLTNIVSIDPEGHESTIQKKRELIGETQKLATILNLKLPTDGSHSYRGVRRTYISAIRKEENVHSSTSLRNKEHRVTSTTSHSTVNSGFQSEESLNSTKDSIEFSSKQEDAQSEDLKKSEDATESQTPPLAVVQNDPEAEPKSSSAVSKLKRFFSFKRDEKPAIHVTAAAYSGVTRSQSLNLKTSRYVLTKRDKTEERKQREEIISESEEGNEDDSVTNTSTTSSNRNGTGYTQEEKISEGSVDPTLYVETVKDIEEYRDVQTENIRNVSVSKLKSLFEDSRRESGEGLALLTKKPNVYGSAYDLNLPNAQTNFSPFRLTRTISGNYMNFVGLLRNVDIEKNGDLNKSKSLSDLKVASLSYETNRNVRQVDLSQELDGDDDNDDFNQDSIEVRRESSTSADAGVNTEQTLETVKAREQKDIQFFEKVSGGNVELLKKTFEETKNNKHKQDSKHVVNEKVEPVLYSEDPLVKPEVRNNEHEIVNQTQVILDNLEDAHSIEAHQEFVDVLVKGKVEILKKAFDGNDEGVLNSNNIEKPEPRQYVIAPQTSASAIDIEETQEAVNTSLVEKQSIEINVNKHEIHEFVSIESTGYSTGSNGDSEQSVEVEQVVTPGIVGVLKNTFEHINTSTVVENNEDTNHAVTKTVIEPVRYTTADRTPEIVEDSIQSTDAEKQQTSKDVITIEPVLYNISLTEETNVKDLTNHEAAITQLAEVTDDTDKNKTNNSILAVSTELIGKQYEDEPAKSSKTAQIVEKKSDLTHSKRKTLQLPVELRIENYGELNDTTGPAESPSKVPIDLYNGGEITIENAKSETSEVVEGGFQSKTDTFMKILDSPSVSLTAVGASYFENQNKHLSSSSKMSVSYSEKNTALQHTSSTRVSQRILSSSSSQLSSMNYLQALKEPNSYSIITISNPKDEDSVEIVELADSQEELSKSQDTILEEILKNGETIQNVDEEFEKLLRGN</sequence>
<feature type="compositionally biased region" description="Polar residues" evidence="1">
    <location>
        <begin position="185"/>
        <end position="196"/>
    </location>
</feature>
<name>A0AAR5PD08_DENPD</name>
<proteinExistence type="predicted"/>
<evidence type="ECO:0000313" key="2">
    <source>
        <dbReference type="EnsemblMetazoa" id="XP_019758954.1"/>
    </source>
</evidence>
<dbReference type="AlphaFoldDB" id="A0AAR5PD08"/>
<feature type="compositionally biased region" description="Basic and acidic residues" evidence="1">
    <location>
        <begin position="290"/>
        <end position="301"/>
    </location>
</feature>
<evidence type="ECO:0000313" key="3">
    <source>
        <dbReference type="Proteomes" id="UP000019118"/>
    </source>
</evidence>
<feature type="compositionally biased region" description="Basic and acidic residues" evidence="1">
    <location>
        <begin position="197"/>
        <end position="218"/>
    </location>
</feature>
<feature type="compositionally biased region" description="Low complexity" evidence="1">
    <location>
        <begin position="174"/>
        <end position="184"/>
    </location>
</feature>
<dbReference type="RefSeq" id="XP_019758958.1">
    <property type="nucleotide sequence ID" value="XM_019903399.2"/>
</dbReference>
<dbReference type="Proteomes" id="UP000019118">
    <property type="component" value="Unassembled WGS sequence"/>
</dbReference>